<dbReference type="InterPro" id="IPR017096">
    <property type="entry name" value="BTB-kelch_protein"/>
</dbReference>
<feature type="domain" description="BACK" evidence="3">
    <location>
        <begin position="162"/>
        <end position="266"/>
    </location>
</feature>
<dbReference type="EMBL" id="QMKO01001440">
    <property type="protein sequence ID" value="RTG90522.1"/>
    <property type="molecule type" value="Genomic_DNA"/>
</dbReference>
<dbReference type="Proteomes" id="UP000290809">
    <property type="component" value="Unassembled WGS sequence"/>
</dbReference>
<dbReference type="STRING" id="6184.A0A430QS51"/>
<dbReference type="InterPro" id="IPR011333">
    <property type="entry name" value="SKP1/BTB/POZ_sf"/>
</dbReference>
<name>A0A430QS51_SCHBO</name>
<proteinExistence type="predicted"/>
<dbReference type="SMART" id="SM00875">
    <property type="entry name" value="BACK"/>
    <property type="match status" value="1"/>
</dbReference>
<comment type="caution">
    <text evidence="4">The sequence shown here is derived from an EMBL/GenBank/DDBJ whole genome shotgun (WGS) entry which is preliminary data.</text>
</comment>
<organism evidence="4 5">
    <name type="scientific">Schistosoma bovis</name>
    <name type="common">Blood fluke</name>
    <dbReference type="NCBI Taxonomy" id="6184"/>
    <lineage>
        <taxon>Eukaryota</taxon>
        <taxon>Metazoa</taxon>
        <taxon>Spiralia</taxon>
        <taxon>Lophotrochozoa</taxon>
        <taxon>Platyhelminthes</taxon>
        <taxon>Trematoda</taxon>
        <taxon>Digenea</taxon>
        <taxon>Strigeidida</taxon>
        <taxon>Schistosomatoidea</taxon>
        <taxon>Schistosomatidae</taxon>
        <taxon>Schistosoma</taxon>
    </lineage>
</organism>
<dbReference type="AlphaFoldDB" id="A0A430QS51"/>
<protein>
    <submittedName>
        <fullName evidence="4">Kelch-like protein 2/3</fullName>
    </submittedName>
</protein>
<dbReference type="Gene3D" id="3.30.710.10">
    <property type="entry name" value="Potassium Channel Kv1.1, Chain A"/>
    <property type="match status" value="1"/>
</dbReference>
<dbReference type="SUPFAM" id="SSF117281">
    <property type="entry name" value="Kelch motif"/>
    <property type="match status" value="1"/>
</dbReference>
<dbReference type="InterPro" id="IPR006652">
    <property type="entry name" value="Kelch_1"/>
</dbReference>
<accession>A0A430QS51</accession>
<dbReference type="Pfam" id="PF07707">
    <property type="entry name" value="BACK"/>
    <property type="match status" value="1"/>
</dbReference>
<evidence type="ECO:0000256" key="1">
    <source>
        <dbReference type="ARBA" id="ARBA00022441"/>
    </source>
</evidence>
<dbReference type="Gene3D" id="1.25.40.420">
    <property type="match status" value="1"/>
</dbReference>
<keyword evidence="1" id="KW-0880">Kelch repeat</keyword>
<dbReference type="InterPro" id="IPR011705">
    <property type="entry name" value="BACK"/>
</dbReference>
<reference evidence="4 5" key="1">
    <citation type="journal article" date="2019" name="PLoS Pathog.">
        <title>Genome sequence of the bovine parasite Schistosoma bovis Tanzania.</title>
        <authorList>
            <person name="Oey H."/>
            <person name="Zakrzewski M."/>
            <person name="Gobert G."/>
            <person name="Gravermann K."/>
            <person name="Stoye J."/>
            <person name="Jones M."/>
            <person name="Mcmanus D."/>
            <person name="Krause L."/>
        </authorList>
    </citation>
    <scope>NUCLEOTIDE SEQUENCE [LARGE SCALE GENOMIC DNA]</scope>
    <source>
        <strain evidence="4 5">TAN1997</strain>
    </source>
</reference>
<dbReference type="PANTHER" id="PTHR45632:SF3">
    <property type="entry name" value="KELCH-LIKE PROTEIN 32"/>
    <property type="match status" value="1"/>
</dbReference>
<dbReference type="SUPFAM" id="SSF54695">
    <property type="entry name" value="POZ domain"/>
    <property type="match status" value="1"/>
</dbReference>
<gene>
    <name evidence="4" type="ORF">DC041_0009026</name>
</gene>
<evidence type="ECO:0000259" key="3">
    <source>
        <dbReference type="SMART" id="SM00875"/>
    </source>
</evidence>
<dbReference type="PIRSF" id="PIRSF037037">
    <property type="entry name" value="Kelch-like_protein_gigaxonin"/>
    <property type="match status" value="1"/>
</dbReference>
<dbReference type="PANTHER" id="PTHR45632">
    <property type="entry name" value="LD33804P"/>
    <property type="match status" value="1"/>
</dbReference>
<sequence length="619" mass="70949">MKGKFVNSMGPFDICQKLHQQQRTKQNDCGFLLECESHSQIVHKCVLRAVSTKIDQFCMAEEENVECSTDNININCYDNINNNNNNNHVSNTVKQSKNSFYLGRISAKTLDTFVKYIYQSEITIDDLTVIELYNVGVLLNIQFIQDACINYLKTSLNENNCLIFMRQNNNVNNYEVNQLTNECIKHAAKHFDKMLDNHETMNIEPKELLAILEQDDFKVQDEWKLLEFIHIWIKKDYDNRHTYKEQLCEHIRFQLIDTMKLLDVLENQEMNIFHSYVKNALIDLGQLSRSVAIAKWNRKSNHSIDKELTLTNLPVCDLNKDSPKQTTENNENLCMDPYQNYNTDENYSNNNYMESCTFPYLKQIILPNLKTMPSLRKGFGAINLNDKIYLVGGKPKCSMKTSDIYDISLGLWSSGPNLNIGRSWYSITECDGVMYAIGGVGEDNQNLSSVEMLDPRVNKWESCSSMLRPRFGCSVCSTNNEIIVVGGVSDSTIEMYDITSGKWQFLAKMTEVREASSVFIHNDCVYVCGGANETGCVNTTDIFSLKTKIWSKGKPMILHRAFAATRIWNDYIFLIGGRNNMEPSNLIQTYNLKTNEWAVLPQTLPYLVSNCCAITTSLL</sequence>
<evidence type="ECO:0000313" key="5">
    <source>
        <dbReference type="Proteomes" id="UP000290809"/>
    </source>
</evidence>
<evidence type="ECO:0000313" key="4">
    <source>
        <dbReference type="EMBL" id="RTG90522.1"/>
    </source>
</evidence>
<keyword evidence="2" id="KW-0677">Repeat</keyword>
<keyword evidence="5" id="KW-1185">Reference proteome</keyword>
<dbReference type="Pfam" id="PF24681">
    <property type="entry name" value="Kelch_KLHDC2_KLHL20_DRC7"/>
    <property type="match status" value="1"/>
</dbReference>
<dbReference type="SMART" id="SM00612">
    <property type="entry name" value="Kelch"/>
    <property type="match status" value="5"/>
</dbReference>
<evidence type="ECO:0000256" key="2">
    <source>
        <dbReference type="ARBA" id="ARBA00022737"/>
    </source>
</evidence>
<dbReference type="Gene3D" id="2.120.10.80">
    <property type="entry name" value="Kelch-type beta propeller"/>
    <property type="match status" value="1"/>
</dbReference>
<dbReference type="InterPro" id="IPR000210">
    <property type="entry name" value="BTB/POZ_dom"/>
</dbReference>
<dbReference type="Pfam" id="PF00651">
    <property type="entry name" value="BTB"/>
    <property type="match status" value="1"/>
</dbReference>
<dbReference type="InterPro" id="IPR015915">
    <property type="entry name" value="Kelch-typ_b-propeller"/>
</dbReference>